<dbReference type="RefSeq" id="WP_184089650.1">
    <property type="nucleotide sequence ID" value="NZ_JACIJF010000011.1"/>
</dbReference>
<name>A0A840YP51_9SPHN</name>
<dbReference type="Proteomes" id="UP000527143">
    <property type="component" value="Unassembled WGS sequence"/>
</dbReference>
<gene>
    <name evidence="1" type="ORF">FHT02_003193</name>
</gene>
<organism evidence="1 2">
    <name type="scientific">Sphingomonas xinjiangensis</name>
    <dbReference type="NCBI Taxonomy" id="643568"/>
    <lineage>
        <taxon>Bacteria</taxon>
        <taxon>Pseudomonadati</taxon>
        <taxon>Pseudomonadota</taxon>
        <taxon>Alphaproteobacteria</taxon>
        <taxon>Sphingomonadales</taxon>
        <taxon>Sphingomonadaceae</taxon>
        <taxon>Sphingomonas</taxon>
    </lineage>
</organism>
<evidence type="ECO:0000313" key="2">
    <source>
        <dbReference type="Proteomes" id="UP000527143"/>
    </source>
</evidence>
<reference evidence="1 2" key="1">
    <citation type="submission" date="2020-08" db="EMBL/GenBank/DDBJ databases">
        <title>Genomic Encyclopedia of Type Strains, Phase IV (KMG-IV): sequencing the most valuable type-strain genomes for metagenomic binning, comparative biology and taxonomic classification.</title>
        <authorList>
            <person name="Goeker M."/>
        </authorList>
    </citation>
    <scope>NUCLEOTIDE SEQUENCE [LARGE SCALE GENOMIC DNA]</scope>
    <source>
        <strain evidence="1 2">DSM 26736</strain>
    </source>
</reference>
<protein>
    <submittedName>
        <fullName evidence="1">Uncharacterized protein YecT (DUF1311 family)</fullName>
    </submittedName>
</protein>
<evidence type="ECO:0000313" key="1">
    <source>
        <dbReference type="EMBL" id="MBB5711940.1"/>
    </source>
</evidence>
<proteinExistence type="predicted"/>
<dbReference type="AlphaFoldDB" id="A0A840YP51"/>
<sequence>MHHPRQTHNTTTVPGAGRAARELRMQDARLSETYQIATARLAATRAANLAGERHWIVA</sequence>
<dbReference type="EMBL" id="JACIJF010000011">
    <property type="protein sequence ID" value="MBB5711940.1"/>
    <property type="molecule type" value="Genomic_DNA"/>
</dbReference>
<comment type="caution">
    <text evidence="1">The sequence shown here is derived from an EMBL/GenBank/DDBJ whole genome shotgun (WGS) entry which is preliminary data.</text>
</comment>
<keyword evidence="2" id="KW-1185">Reference proteome</keyword>
<accession>A0A840YP51</accession>